<feature type="compositionally biased region" description="Low complexity" evidence="5">
    <location>
        <begin position="472"/>
        <end position="482"/>
    </location>
</feature>
<dbReference type="PROSITE" id="PS50089">
    <property type="entry name" value="ZF_RING_2"/>
    <property type="match status" value="1"/>
</dbReference>
<dbReference type="GO" id="GO:0008270">
    <property type="term" value="F:zinc ion binding"/>
    <property type="evidence" value="ECO:0007669"/>
    <property type="project" value="UniProtKB-KW"/>
</dbReference>
<keyword evidence="3" id="KW-0862">Zinc</keyword>
<dbReference type="AlphaFoldDB" id="A0A1W0X4J0"/>
<dbReference type="Proteomes" id="UP000192578">
    <property type="component" value="Unassembled WGS sequence"/>
</dbReference>
<dbReference type="InterPro" id="IPR001841">
    <property type="entry name" value="Znf_RING"/>
</dbReference>
<dbReference type="SMART" id="SM00184">
    <property type="entry name" value="RING"/>
    <property type="match status" value="1"/>
</dbReference>
<feature type="compositionally biased region" description="Low complexity" evidence="5">
    <location>
        <begin position="146"/>
        <end position="162"/>
    </location>
</feature>
<feature type="compositionally biased region" description="Polar residues" evidence="5">
    <location>
        <begin position="683"/>
        <end position="697"/>
    </location>
</feature>
<evidence type="ECO:0000256" key="5">
    <source>
        <dbReference type="SAM" id="MobiDB-lite"/>
    </source>
</evidence>
<dbReference type="EMBL" id="MTYJ01000017">
    <property type="protein sequence ID" value="OQV22416.1"/>
    <property type="molecule type" value="Genomic_DNA"/>
</dbReference>
<feature type="region of interest" description="Disordered" evidence="5">
    <location>
        <begin position="89"/>
        <end position="195"/>
    </location>
</feature>
<accession>A0A1W0X4J0</accession>
<dbReference type="CDD" id="cd16454">
    <property type="entry name" value="RING-H2_PA-TM-RING"/>
    <property type="match status" value="1"/>
</dbReference>
<feature type="compositionally biased region" description="Polar residues" evidence="5">
    <location>
        <begin position="135"/>
        <end position="145"/>
    </location>
</feature>
<feature type="domain" description="RING-type" evidence="6">
    <location>
        <begin position="393"/>
        <end position="434"/>
    </location>
</feature>
<reference evidence="8" key="1">
    <citation type="submission" date="2017-01" db="EMBL/GenBank/DDBJ databases">
        <title>Comparative genomics of anhydrobiosis in the tardigrade Hypsibius dujardini.</title>
        <authorList>
            <person name="Yoshida Y."/>
            <person name="Koutsovoulos G."/>
            <person name="Laetsch D."/>
            <person name="Stevens L."/>
            <person name="Kumar S."/>
            <person name="Horikawa D."/>
            <person name="Ishino K."/>
            <person name="Komine S."/>
            <person name="Tomita M."/>
            <person name="Blaxter M."/>
            <person name="Arakawa K."/>
        </authorList>
    </citation>
    <scope>NUCLEOTIDE SEQUENCE [LARGE SCALE GENOMIC DNA]</scope>
    <source>
        <strain evidence="8">Z151</strain>
    </source>
</reference>
<feature type="region of interest" description="Disordered" evidence="5">
    <location>
        <begin position="462"/>
        <end position="483"/>
    </location>
</feature>
<evidence type="ECO:0000259" key="6">
    <source>
        <dbReference type="PROSITE" id="PS50089"/>
    </source>
</evidence>
<keyword evidence="8" id="KW-1185">Reference proteome</keyword>
<gene>
    <name evidence="7" type="ORF">BV898_03590</name>
</gene>
<feature type="compositionally biased region" description="Polar residues" evidence="5">
    <location>
        <begin position="110"/>
        <end position="128"/>
    </location>
</feature>
<protein>
    <submittedName>
        <fullName evidence="7">E3 ubiquitin-protein ligase RNF126</fullName>
    </submittedName>
</protein>
<dbReference type="Pfam" id="PF13639">
    <property type="entry name" value="zf-RING_2"/>
    <property type="match status" value="1"/>
</dbReference>
<comment type="caution">
    <text evidence="7">The sequence shown here is derived from an EMBL/GenBank/DDBJ whole genome shotgun (WGS) entry which is preliminary data.</text>
</comment>
<evidence type="ECO:0000256" key="1">
    <source>
        <dbReference type="ARBA" id="ARBA00022723"/>
    </source>
</evidence>
<feature type="compositionally biased region" description="Low complexity" evidence="5">
    <location>
        <begin position="708"/>
        <end position="728"/>
    </location>
</feature>
<evidence type="ECO:0000256" key="2">
    <source>
        <dbReference type="ARBA" id="ARBA00022771"/>
    </source>
</evidence>
<evidence type="ECO:0000256" key="3">
    <source>
        <dbReference type="ARBA" id="ARBA00022833"/>
    </source>
</evidence>
<keyword evidence="2 4" id="KW-0863">Zinc-finger</keyword>
<organism evidence="7 8">
    <name type="scientific">Hypsibius exemplaris</name>
    <name type="common">Freshwater tardigrade</name>
    <dbReference type="NCBI Taxonomy" id="2072580"/>
    <lineage>
        <taxon>Eukaryota</taxon>
        <taxon>Metazoa</taxon>
        <taxon>Ecdysozoa</taxon>
        <taxon>Tardigrada</taxon>
        <taxon>Eutardigrada</taxon>
        <taxon>Parachela</taxon>
        <taxon>Hypsibioidea</taxon>
        <taxon>Hypsibiidae</taxon>
        <taxon>Hypsibius</taxon>
    </lineage>
</organism>
<feature type="region of interest" description="Disordered" evidence="5">
    <location>
        <begin position="683"/>
        <end position="748"/>
    </location>
</feature>
<feature type="region of interest" description="Disordered" evidence="5">
    <location>
        <begin position="617"/>
        <end position="671"/>
    </location>
</feature>
<dbReference type="Gene3D" id="3.30.40.10">
    <property type="entry name" value="Zinc/RING finger domain, C3HC4 (zinc finger)"/>
    <property type="match status" value="1"/>
</dbReference>
<dbReference type="PANTHER" id="PTHR15710">
    <property type="entry name" value="E3 UBIQUITIN-PROTEIN LIGASE PRAJA"/>
    <property type="match status" value="1"/>
</dbReference>
<evidence type="ECO:0000256" key="4">
    <source>
        <dbReference type="PROSITE-ProRule" id="PRU00175"/>
    </source>
</evidence>
<feature type="compositionally biased region" description="Pro residues" evidence="5">
    <location>
        <begin position="92"/>
        <end position="102"/>
    </location>
</feature>
<feature type="compositionally biased region" description="Low complexity" evidence="5">
    <location>
        <begin position="617"/>
        <end position="649"/>
    </location>
</feature>
<keyword evidence="1" id="KW-0479">Metal-binding</keyword>
<name>A0A1W0X4J0_HYPEX</name>
<sequence length="748" mass="79445">MGHLTFPSLSQLASDTSKYFFPIFPFLIPSSFHHPKPYLWQLARVAAHEKGTTNPNKTASWRRKRRSIIATSAAIKAFVCRRCGGGFLQEMPPDPTPPPRDPLPVAQSGLRDTTTSSPVSAATLSSFRTHGVPATSVTGMTSAAPQNAQRQTSVQQQQQQNQGPSNRIVFGTDTTGGNPYALLPQQQPGSPGGPHVVRSQVTVTAVPISGSGVPLGPPVRFAMNQPAAQQPPQGYIYSPYGMIAAPQNPYAVMQPPMAVGPARSPSPYTTFFQAPANPYVAAMQQQQVGGGVQQQQPQYQPHFHFQQNPNAPQQQVAFGMPHGQFLHPMQTLMGMAGNENLLNTIAANMDDLLTQVLNQLGAQGGPPPMTQEDVDRIPSTPATKEMIAESKVCAICLDSFVLGVPFKEMPCTHQFHGSCIDRWLLMHGNCPICRTHFGGAGVEDDGAGQDFDVTVHLQNMPEHHHHHHHHPVGPNHHPVGPNDRPVGPNPRFQFQQQQQQPHIQQMFYRPVGGAGPSRAPQMGNIQPRTGASPRNFVFSPGPYAGSAGQQRPVFGPQIPQQHPMMYQQQSRMPAATSPTPVSSMAGPGWSGQMFSVPSNAPGQNVVVLDAWIGGPPAAPGQAVAPSQPQRAPRSSAASQTASTRTQTPQNFGYRGGRPAAPQASQPGMRNPIADVMSGILQQFSQPPGQQLPRTASTAPVVPPGDGGAAAAAGTSSSSAAAAIGSSSGAGTGTVHPQQPDLQDDLGFD</sequence>
<evidence type="ECO:0000313" key="7">
    <source>
        <dbReference type="EMBL" id="OQV22416.1"/>
    </source>
</evidence>
<proteinExistence type="predicted"/>
<evidence type="ECO:0000313" key="8">
    <source>
        <dbReference type="Proteomes" id="UP000192578"/>
    </source>
</evidence>
<dbReference type="OrthoDB" id="8062037at2759"/>
<dbReference type="InterPro" id="IPR013083">
    <property type="entry name" value="Znf_RING/FYVE/PHD"/>
</dbReference>
<dbReference type="SUPFAM" id="SSF57850">
    <property type="entry name" value="RING/U-box"/>
    <property type="match status" value="1"/>
</dbReference>